<reference evidence="2" key="2">
    <citation type="submission" date="2021-09" db="EMBL/GenBank/DDBJ databases">
        <authorList>
            <person name="Gilroy R."/>
        </authorList>
    </citation>
    <scope>NUCLEOTIDE SEQUENCE</scope>
    <source>
        <strain evidence="2">6966</strain>
    </source>
</reference>
<evidence type="ECO:0000256" key="1">
    <source>
        <dbReference type="SAM" id="Phobius"/>
    </source>
</evidence>
<accession>A0A921H5W1</accession>
<keyword evidence="1" id="KW-0812">Transmembrane</keyword>
<dbReference type="EMBL" id="DYVS01000218">
    <property type="protein sequence ID" value="HJF71430.1"/>
    <property type="molecule type" value="Genomic_DNA"/>
</dbReference>
<feature type="transmembrane region" description="Helical" evidence="1">
    <location>
        <begin position="119"/>
        <end position="139"/>
    </location>
</feature>
<keyword evidence="1" id="KW-0472">Membrane</keyword>
<feature type="non-terminal residue" evidence="2">
    <location>
        <position position="194"/>
    </location>
</feature>
<name>A0A921H5W1_9BACT</name>
<feature type="transmembrane region" description="Helical" evidence="1">
    <location>
        <begin position="57"/>
        <end position="82"/>
    </location>
</feature>
<feature type="transmembrane region" description="Helical" evidence="1">
    <location>
        <begin position="21"/>
        <end position="45"/>
    </location>
</feature>
<evidence type="ECO:0000313" key="2">
    <source>
        <dbReference type="EMBL" id="HJF71430.1"/>
    </source>
</evidence>
<reference evidence="2" key="1">
    <citation type="journal article" date="2021" name="PeerJ">
        <title>Extensive microbial diversity within the chicken gut microbiome revealed by metagenomics and culture.</title>
        <authorList>
            <person name="Gilroy R."/>
            <person name="Ravi A."/>
            <person name="Getino M."/>
            <person name="Pursley I."/>
            <person name="Horton D.L."/>
            <person name="Alikhan N.F."/>
            <person name="Baker D."/>
            <person name="Gharbi K."/>
            <person name="Hall N."/>
            <person name="Watson M."/>
            <person name="Adriaenssens E.M."/>
            <person name="Foster-Nyarko E."/>
            <person name="Jarju S."/>
            <person name="Secka A."/>
            <person name="Antonio M."/>
            <person name="Oren A."/>
            <person name="Chaudhuri R.R."/>
            <person name="La Ragione R."/>
            <person name="Hildebrand F."/>
            <person name="Pallen M.J."/>
        </authorList>
    </citation>
    <scope>NUCLEOTIDE SEQUENCE</scope>
    <source>
        <strain evidence="2">6966</strain>
    </source>
</reference>
<organism evidence="2 3">
    <name type="scientific">Butyricimonas virosa</name>
    <dbReference type="NCBI Taxonomy" id="544645"/>
    <lineage>
        <taxon>Bacteria</taxon>
        <taxon>Pseudomonadati</taxon>
        <taxon>Bacteroidota</taxon>
        <taxon>Bacteroidia</taxon>
        <taxon>Bacteroidales</taxon>
        <taxon>Odoribacteraceae</taxon>
        <taxon>Butyricimonas</taxon>
    </lineage>
</organism>
<comment type="caution">
    <text evidence="2">The sequence shown here is derived from an EMBL/GenBank/DDBJ whole genome shotgun (WGS) entry which is preliminary data.</text>
</comment>
<evidence type="ECO:0000313" key="3">
    <source>
        <dbReference type="Proteomes" id="UP000742098"/>
    </source>
</evidence>
<dbReference type="AlphaFoldDB" id="A0A921H5W1"/>
<protein>
    <recommendedName>
        <fullName evidence="4">Polysaccharide biosynthesis protein</fullName>
    </recommendedName>
</protein>
<evidence type="ECO:0008006" key="4">
    <source>
        <dbReference type="Google" id="ProtNLM"/>
    </source>
</evidence>
<proteinExistence type="predicted"/>
<dbReference type="Proteomes" id="UP000742098">
    <property type="component" value="Unassembled WGS sequence"/>
</dbReference>
<gene>
    <name evidence="2" type="ORF">K8V05_11820</name>
</gene>
<feature type="transmembrane region" description="Helical" evidence="1">
    <location>
        <begin position="94"/>
        <end position="113"/>
    </location>
</feature>
<sequence>MVALITNGLNRMRTLRSFSYTPRWIVFLIDVALAIMAVSVAYLIWVNFQIDRMRLDFVLTGALVIVGIRVISFLLGHTYSGIVRFTGTEDALRIYYVLTAGEIALLLGSGVFFLLYDYLFIPVSVLLTEYVLLTSLMVMSRVIVKKVFAQYIGAERTKKNVIICGSDEYGIMAKHAMDNVEDATYNILAFVDVN</sequence>
<keyword evidence="1" id="KW-1133">Transmembrane helix</keyword>